<feature type="transmembrane region" description="Helical" evidence="12">
    <location>
        <begin position="237"/>
        <end position="255"/>
    </location>
</feature>
<dbReference type="Gene3D" id="3.40.50.80">
    <property type="entry name" value="Nucleotide-binding domain of ferredoxin-NADP reductase (FNR) module"/>
    <property type="match status" value="1"/>
</dbReference>
<evidence type="ECO:0000313" key="16">
    <source>
        <dbReference type="Proteomes" id="UP000258309"/>
    </source>
</evidence>
<feature type="region of interest" description="Disordered" evidence="11">
    <location>
        <begin position="178"/>
        <end position="197"/>
    </location>
</feature>
<evidence type="ECO:0000256" key="12">
    <source>
        <dbReference type="SAM" id="Phobius"/>
    </source>
</evidence>
<evidence type="ECO:0000256" key="11">
    <source>
        <dbReference type="SAM" id="MobiDB-lite"/>
    </source>
</evidence>
<dbReference type="InterPro" id="IPR013121">
    <property type="entry name" value="Fe_red_NAD-bd_6"/>
</dbReference>
<dbReference type="GO" id="GO:0000293">
    <property type="term" value="F:ferric-chelate reductase activity"/>
    <property type="evidence" value="ECO:0007669"/>
    <property type="project" value="UniProtKB-ARBA"/>
</dbReference>
<evidence type="ECO:0000256" key="5">
    <source>
        <dbReference type="ARBA" id="ARBA00022982"/>
    </source>
</evidence>
<evidence type="ECO:0000256" key="2">
    <source>
        <dbReference type="ARBA" id="ARBA00006278"/>
    </source>
</evidence>
<feature type="region of interest" description="Disordered" evidence="11">
    <location>
        <begin position="513"/>
        <end position="542"/>
    </location>
</feature>
<feature type="domain" description="FAD-binding FR-type" evidence="14">
    <location>
        <begin position="435"/>
        <end position="582"/>
    </location>
</feature>
<dbReference type="PANTHER" id="PTHR32361">
    <property type="entry name" value="FERRIC/CUPRIC REDUCTASE TRANSMEMBRANE COMPONENT"/>
    <property type="match status" value="1"/>
</dbReference>
<evidence type="ECO:0000256" key="10">
    <source>
        <dbReference type="ARBA" id="ARBA00023180"/>
    </source>
</evidence>
<evidence type="ECO:0000256" key="4">
    <source>
        <dbReference type="ARBA" id="ARBA00022692"/>
    </source>
</evidence>
<dbReference type="STRING" id="5539.A0A3E2H532"/>
<name>A0A3E2H532_SCYLI</name>
<feature type="transmembrane region" description="Helical" evidence="12">
    <location>
        <begin position="314"/>
        <end position="338"/>
    </location>
</feature>
<dbReference type="GO" id="GO:0006879">
    <property type="term" value="P:intracellular iron ion homeostasis"/>
    <property type="evidence" value="ECO:0007669"/>
    <property type="project" value="TreeGrafter"/>
</dbReference>
<keyword evidence="3" id="KW-0813">Transport</keyword>
<comment type="subcellular location">
    <subcellularLocation>
        <location evidence="1">Membrane</location>
        <topology evidence="1">Multi-pass membrane protein</topology>
    </subcellularLocation>
</comment>
<dbReference type="OMA" id="GWSYRTF"/>
<feature type="non-terminal residue" evidence="15">
    <location>
        <position position="1"/>
    </location>
</feature>
<keyword evidence="10" id="KW-0325">Glycoprotein</keyword>
<feature type="transmembrane region" description="Helical" evidence="12">
    <location>
        <begin position="383"/>
        <end position="401"/>
    </location>
</feature>
<dbReference type="PRINTS" id="PR00466">
    <property type="entry name" value="GP91PHOX"/>
</dbReference>
<dbReference type="InterPro" id="IPR039261">
    <property type="entry name" value="FNR_nucleotide-bd"/>
</dbReference>
<evidence type="ECO:0000256" key="13">
    <source>
        <dbReference type="SAM" id="SignalP"/>
    </source>
</evidence>
<keyword evidence="9 12" id="KW-0472">Membrane</keyword>
<dbReference type="Pfam" id="PF08030">
    <property type="entry name" value="NAD_binding_6"/>
    <property type="match status" value="1"/>
</dbReference>
<reference evidence="15 16" key="1">
    <citation type="submission" date="2018-05" db="EMBL/GenBank/DDBJ databases">
        <title>Draft genome sequence of Scytalidium lignicola DSM 105466, a ubiquitous saprotrophic fungus.</title>
        <authorList>
            <person name="Buettner E."/>
            <person name="Gebauer A.M."/>
            <person name="Hofrichter M."/>
            <person name="Liers C."/>
            <person name="Kellner H."/>
        </authorList>
    </citation>
    <scope>NUCLEOTIDE SEQUENCE [LARGE SCALE GENOMIC DNA]</scope>
    <source>
        <strain evidence="15 16">DSM 105466</strain>
    </source>
</reference>
<feature type="non-terminal residue" evidence="15">
    <location>
        <position position="753"/>
    </location>
</feature>
<dbReference type="EMBL" id="NCSJ02000161">
    <property type="protein sequence ID" value="RFU28505.1"/>
    <property type="molecule type" value="Genomic_DNA"/>
</dbReference>
<comment type="caution">
    <text evidence="15">The sequence shown here is derived from an EMBL/GenBank/DDBJ whole genome shotgun (WGS) entry which is preliminary data.</text>
</comment>
<dbReference type="OrthoDB" id="167398at2759"/>
<evidence type="ECO:0000313" key="15">
    <source>
        <dbReference type="EMBL" id="RFU28505.1"/>
    </source>
</evidence>
<keyword evidence="16" id="KW-1185">Reference proteome</keyword>
<keyword evidence="13" id="KW-0732">Signal</keyword>
<evidence type="ECO:0000256" key="3">
    <source>
        <dbReference type="ARBA" id="ARBA00022448"/>
    </source>
</evidence>
<dbReference type="InterPro" id="IPR013112">
    <property type="entry name" value="FAD-bd_8"/>
</dbReference>
<keyword evidence="6 12" id="KW-1133">Transmembrane helix</keyword>
<evidence type="ECO:0000256" key="6">
    <source>
        <dbReference type="ARBA" id="ARBA00022989"/>
    </source>
</evidence>
<evidence type="ECO:0000256" key="1">
    <source>
        <dbReference type="ARBA" id="ARBA00004141"/>
    </source>
</evidence>
<dbReference type="Pfam" id="PF01794">
    <property type="entry name" value="Ferric_reduct"/>
    <property type="match status" value="1"/>
</dbReference>
<comment type="similarity">
    <text evidence="2">Belongs to the ferric reductase (FRE) family.</text>
</comment>
<dbReference type="GO" id="GO:0015677">
    <property type="term" value="P:copper ion import"/>
    <property type="evidence" value="ECO:0007669"/>
    <property type="project" value="TreeGrafter"/>
</dbReference>
<evidence type="ECO:0000256" key="8">
    <source>
        <dbReference type="ARBA" id="ARBA00023065"/>
    </source>
</evidence>
<dbReference type="InterPro" id="IPR013130">
    <property type="entry name" value="Fe3_Rdtase_TM_dom"/>
</dbReference>
<feature type="chain" id="PRO_5017705050" description="FAD-binding FR-type domain-containing protein" evidence="13">
    <location>
        <begin position="20"/>
        <end position="753"/>
    </location>
</feature>
<dbReference type="SUPFAM" id="SSF52343">
    <property type="entry name" value="Ferredoxin reductase-like, C-terminal NADP-linked domain"/>
    <property type="match status" value="1"/>
</dbReference>
<keyword evidence="4 12" id="KW-0812">Transmembrane</keyword>
<evidence type="ECO:0000256" key="7">
    <source>
        <dbReference type="ARBA" id="ARBA00023002"/>
    </source>
</evidence>
<dbReference type="GO" id="GO:0005886">
    <property type="term" value="C:plasma membrane"/>
    <property type="evidence" value="ECO:0007669"/>
    <property type="project" value="TreeGrafter"/>
</dbReference>
<dbReference type="GO" id="GO:0006826">
    <property type="term" value="P:iron ion transport"/>
    <property type="evidence" value="ECO:0007669"/>
    <property type="project" value="TreeGrafter"/>
</dbReference>
<dbReference type="CDD" id="cd06186">
    <property type="entry name" value="NOX_Duox_like_FAD_NADP"/>
    <property type="match status" value="1"/>
</dbReference>
<dbReference type="Pfam" id="PF08022">
    <property type="entry name" value="FAD_binding_8"/>
    <property type="match status" value="1"/>
</dbReference>
<dbReference type="InterPro" id="IPR051410">
    <property type="entry name" value="Ferric/Cupric_Reductase"/>
</dbReference>
<dbReference type="AlphaFoldDB" id="A0A3E2H532"/>
<proteinExistence type="inferred from homology"/>
<dbReference type="PANTHER" id="PTHR32361:SF9">
    <property type="entry name" value="FERRIC REDUCTASE TRANSMEMBRANE COMPONENT 3-RELATED"/>
    <property type="match status" value="1"/>
</dbReference>
<feature type="transmembrane region" description="Helical" evidence="12">
    <location>
        <begin position="353"/>
        <end position="376"/>
    </location>
</feature>
<evidence type="ECO:0000256" key="9">
    <source>
        <dbReference type="ARBA" id="ARBA00023136"/>
    </source>
</evidence>
<feature type="compositionally biased region" description="Low complexity" evidence="11">
    <location>
        <begin position="526"/>
        <end position="541"/>
    </location>
</feature>
<feature type="signal peptide" evidence="13">
    <location>
        <begin position="1"/>
        <end position="19"/>
    </location>
</feature>
<dbReference type="SFLD" id="SFLDS00052">
    <property type="entry name" value="Ferric_Reductase_Domain"/>
    <property type="match status" value="1"/>
</dbReference>
<keyword evidence="8" id="KW-0406">Ion transport</keyword>
<accession>A0A3E2H532</accession>
<keyword evidence="7" id="KW-0560">Oxidoreductase</keyword>
<dbReference type="PROSITE" id="PS51384">
    <property type="entry name" value="FAD_FR"/>
    <property type="match status" value="1"/>
</dbReference>
<dbReference type="SFLD" id="SFLDG01168">
    <property type="entry name" value="Ferric_reductase_subgroup_(FRE"/>
    <property type="match status" value="1"/>
</dbReference>
<dbReference type="InterPro" id="IPR000778">
    <property type="entry name" value="Cyt_b245_heavy_chain"/>
</dbReference>
<gene>
    <name evidence="15" type="ORF">B7463_g7827</name>
</gene>
<keyword evidence="5" id="KW-0249">Electron transport</keyword>
<dbReference type="InterPro" id="IPR017927">
    <property type="entry name" value="FAD-bd_FR_type"/>
</dbReference>
<sequence length="753" mass="84878">MIKPHILILFLNFVCIAFAAKPLAHEVCAASCYDSFLKIKFSGKNPSACTNDLKVISTFYCIRQHCTEADIDPGIAWWAGSCKKSKAVVNVKAYREAVANVTNDFLASLPAVNLNQKAVVNTIVLPSSSTWDFVYTSVHTYDTQRQYQNRIRWIPYAFWALVLIIGTANRTYTMLCNTSSESQPDSEDGTTKYHKSSSSASNRINIWVRRYMLTPSTFGYHHHQPLGWFTIPLRPQALVIGSYIIIHIALVSVHYPVYQENYYYDSTLVQHLRYFADRLGTLMSSSLPWLWFFSARNNPFIHLTGWSYRTFNIFHRWIATVLVVEAIVHGSTFSAFYVNDSGWDGYHSTLTQRFFWCGILALSCICAISIFSILPLRRHAYELFKVTHVTLAVLFLAAFYHHTFDQFQGKYLVFLWLCVGLWSAEHAIRLVRLLVLNYKAVVGKNTPAIATYLKETGMIRLQVYPAFNHLNLGPGSHYYLYLPSWRIWETHPFSLAGWSRGIVISSSSNGETVITSGKTEKSVARQSSKSVTPSSEQSQSSLTFLIRPRNGMTHRLVESLSPDTPTPINILLEGPYGSAAQLSRFNEILFLAGGSGITAVLPYIRKISEKRGSSSSSRVNLTWIARERGFVENVLANDLTTVIGNKTPTPWLEANFYVTPSTADGAAQSSPLSTQDDLKAVETPNTNSVKWQCLKPDVKQLIRDFVAQHDKKGRVAVFVCGPANMADEARQVIVEFLKEGHVGVELFEEMYGW</sequence>
<organism evidence="15 16">
    <name type="scientific">Scytalidium lignicola</name>
    <name type="common">Hyphomycete</name>
    <dbReference type="NCBI Taxonomy" id="5539"/>
    <lineage>
        <taxon>Eukaryota</taxon>
        <taxon>Fungi</taxon>
        <taxon>Dikarya</taxon>
        <taxon>Ascomycota</taxon>
        <taxon>Pezizomycotina</taxon>
        <taxon>Leotiomycetes</taxon>
        <taxon>Leotiomycetes incertae sedis</taxon>
        <taxon>Scytalidium</taxon>
    </lineage>
</organism>
<protein>
    <recommendedName>
        <fullName evidence="14">FAD-binding FR-type domain-containing protein</fullName>
    </recommendedName>
</protein>
<dbReference type="Proteomes" id="UP000258309">
    <property type="component" value="Unassembled WGS sequence"/>
</dbReference>
<evidence type="ECO:0000259" key="14">
    <source>
        <dbReference type="PROSITE" id="PS51384"/>
    </source>
</evidence>